<name>X1KSQ8_9ZZZZ</name>
<dbReference type="GO" id="GO:0009055">
    <property type="term" value="F:electron transfer activity"/>
    <property type="evidence" value="ECO:0007669"/>
    <property type="project" value="TreeGrafter"/>
</dbReference>
<feature type="domain" description="Glutaredoxin" evidence="1">
    <location>
        <begin position="4"/>
        <end position="63"/>
    </location>
</feature>
<dbReference type="SUPFAM" id="SSF52833">
    <property type="entry name" value="Thioredoxin-like"/>
    <property type="match status" value="1"/>
</dbReference>
<dbReference type="InterPro" id="IPR011911">
    <property type="entry name" value="GlrX_YruB"/>
</dbReference>
<evidence type="ECO:0000313" key="2">
    <source>
        <dbReference type="EMBL" id="GAH96655.1"/>
    </source>
</evidence>
<dbReference type="NCBIfam" id="TIGR02196">
    <property type="entry name" value="GlrX_YruB"/>
    <property type="match status" value="1"/>
</dbReference>
<dbReference type="Gene3D" id="3.40.30.10">
    <property type="entry name" value="Glutaredoxin"/>
    <property type="match status" value="1"/>
</dbReference>
<dbReference type="Pfam" id="PF00462">
    <property type="entry name" value="Glutaredoxin"/>
    <property type="match status" value="1"/>
</dbReference>
<dbReference type="EMBL" id="BARU01047128">
    <property type="protein sequence ID" value="GAH96655.1"/>
    <property type="molecule type" value="Genomic_DNA"/>
</dbReference>
<comment type="caution">
    <text evidence="2">The sequence shown here is derived from an EMBL/GenBank/DDBJ whole genome shotgun (WGS) entry which is preliminary data.</text>
</comment>
<dbReference type="PANTHER" id="PTHR34386:SF1">
    <property type="entry name" value="GLUTAREDOXIN-LIKE PROTEIN NRDH"/>
    <property type="match status" value="1"/>
</dbReference>
<protein>
    <recommendedName>
        <fullName evidence="1">Glutaredoxin domain-containing protein</fullName>
    </recommendedName>
</protein>
<dbReference type="PROSITE" id="PS00195">
    <property type="entry name" value="GLUTAREDOXIN_1"/>
    <property type="match status" value="1"/>
</dbReference>
<dbReference type="InterPro" id="IPR011767">
    <property type="entry name" value="GLR_AS"/>
</dbReference>
<dbReference type="PANTHER" id="PTHR34386">
    <property type="entry name" value="GLUTAREDOXIN"/>
    <property type="match status" value="1"/>
</dbReference>
<dbReference type="InterPro" id="IPR002109">
    <property type="entry name" value="Glutaredoxin"/>
</dbReference>
<dbReference type="InterPro" id="IPR051548">
    <property type="entry name" value="Grx-like_ET"/>
</dbReference>
<evidence type="ECO:0000259" key="1">
    <source>
        <dbReference type="Pfam" id="PF00462"/>
    </source>
</evidence>
<proteinExistence type="predicted"/>
<dbReference type="AlphaFoldDB" id="X1KSQ8"/>
<gene>
    <name evidence="2" type="ORF">S03H2_70763</name>
</gene>
<dbReference type="CDD" id="cd02976">
    <property type="entry name" value="NrdH"/>
    <property type="match status" value="1"/>
</dbReference>
<dbReference type="PROSITE" id="PS51354">
    <property type="entry name" value="GLUTAREDOXIN_2"/>
    <property type="match status" value="1"/>
</dbReference>
<sequence length="77" mass="8640">MANVQVYSTPTCPFCKRAKEFLKQSNFAFEDLNVAESEEARTEMINKSGQMAVPVLDIDGEIIVGFEVEKIKKALKI</sequence>
<dbReference type="GO" id="GO:0045454">
    <property type="term" value="P:cell redox homeostasis"/>
    <property type="evidence" value="ECO:0007669"/>
    <property type="project" value="TreeGrafter"/>
</dbReference>
<organism evidence="2">
    <name type="scientific">marine sediment metagenome</name>
    <dbReference type="NCBI Taxonomy" id="412755"/>
    <lineage>
        <taxon>unclassified sequences</taxon>
        <taxon>metagenomes</taxon>
        <taxon>ecological metagenomes</taxon>
    </lineage>
</organism>
<reference evidence="2" key="1">
    <citation type="journal article" date="2014" name="Front. Microbiol.">
        <title>High frequency of phylogenetically diverse reductive dehalogenase-homologous genes in deep subseafloor sedimentary metagenomes.</title>
        <authorList>
            <person name="Kawai M."/>
            <person name="Futagami T."/>
            <person name="Toyoda A."/>
            <person name="Takaki Y."/>
            <person name="Nishi S."/>
            <person name="Hori S."/>
            <person name="Arai W."/>
            <person name="Tsubouchi T."/>
            <person name="Morono Y."/>
            <person name="Uchiyama I."/>
            <person name="Ito T."/>
            <person name="Fujiyama A."/>
            <person name="Inagaki F."/>
            <person name="Takami H."/>
        </authorList>
    </citation>
    <scope>NUCLEOTIDE SEQUENCE</scope>
    <source>
        <strain evidence="2">Expedition CK06-06</strain>
    </source>
</reference>
<accession>X1KSQ8</accession>
<dbReference type="InterPro" id="IPR036249">
    <property type="entry name" value="Thioredoxin-like_sf"/>
</dbReference>